<protein>
    <submittedName>
        <fullName evidence="2">Uncharacterized protein</fullName>
    </submittedName>
</protein>
<dbReference type="RefSeq" id="XP_068139323.1">
    <property type="nucleotide sequence ID" value="XM_068283222.1"/>
</dbReference>
<organism evidence="2 3">
    <name type="scientific">Yarrowia lipolytica</name>
    <name type="common">Candida lipolytica</name>
    <dbReference type="NCBI Taxonomy" id="4952"/>
    <lineage>
        <taxon>Eukaryota</taxon>
        <taxon>Fungi</taxon>
        <taxon>Dikarya</taxon>
        <taxon>Ascomycota</taxon>
        <taxon>Saccharomycotina</taxon>
        <taxon>Dipodascomycetes</taxon>
        <taxon>Dipodascales</taxon>
        <taxon>Dipodascales incertae sedis</taxon>
        <taxon>Yarrowia</taxon>
    </lineage>
</organism>
<dbReference type="Proteomes" id="UP000182444">
    <property type="component" value="Chromosome 1F"/>
</dbReference>
<name>A0A1D8NLK2_YARLL</name>
<gene>
    <name evidence="2" type="ORF">YALI1_F02993g</name>
</gene>
<accession>A0A1D8NLK2</accession>
<proteinExistence type="predicted"/>
<reference evidence="2 3" key="1">
    <citation type="journal article" date="2016" name="PLoS ONE">
        <title>Sequence Assembly of Yarrowia lipolytica Strain W29/CLIB89 Shows Transposable Element Diversity.</title>
        <authorList>
            <person name="Magnan C."/>
            <person name="Yu J."/>
            <person name="Chang I."/>
            <person name="Jahn E."/>
            <person name="Kanomata Y."/>
            <person name="Wu J."/>
            <person name="Zeller M."/>
            <person name="Oakes M."/>
            <person name="Baldi P."/>
            <person name="Sandmeyer S."/>
        </authorList>
    </citation>
    <scope>NUCLEOTIDE SEQUENCE [LARGE SCALE GENOMIC DNA]</scope>
    <source>
        <strain evidence="3">CLIB89(W29)</strain>
    </source>
</reference>
<evidence type="ECO:0000256" key="1">
    <source>
        <dbReference type="SAM" id="MobiDB-lite"/>
    </source>
</evidence>
<dbReference type="VEuPathDB" id="FungiDB:YALI1_F02993g"/>
<sequence length="100" mass="11080">MRLSNAPILYQRVIRSNNVRGLRSEPTRAPPWFCSFNAHLHPRSFLGFLAYLSPNLRLSLLGELPTYTRASISKSETSQQLEEGALGGSGEGLGVYETPM</sequence>
<evidence type="ECO:0000313" key="2">
    <source>
        <dbReference type="EMBL" id="AOW06512.1"/>
    </source>
</evidence>
<dbReference type="GeneID" id="94583814"/>
<dbReference type="EMBL" id="CP017558">
    <property type="protein sequence ID" value="AOW06512.1"/>
    <property type="molecule type" value="Genomic_DNA"/>
</dbReference>
<dbReference type="AlphaFoldDB" id="A0A1D8NLK2"/>
<evidence type="ECO:0000313" key="3">
    <source>
        <dbReference type="Proteomes" id="UP000182444"/>
    </source>
</evidence>
<feature type="region of interest" description="Disordered" evidence="1">
    <location>
        <begin position="72"/>
        <end position="100"/>
    </location>
</feature>